<protein>
    <submittedName>
        <fullName evidence="2">CHAT domain-containing protein</fullName>
    </submittedName>
</protein>
<proteinExistence type="predicted"/>
<evidence type="ECO:0000259" key="1">
    <source>
        <dbReference type="Pfam" id="PF12770"/>
    </source>
</evidence>
<dbReference type="Pfam" id="PF12770">
    <property type="entry name" value="CHAT"/>
    <property type="match status" value="1"/>
</dbReference>
<name>A0ABP9TR92_9MICC</name>
<evidence type="ECO:0000313" key="2">
    <source>
        <dbReference type="EMBL" id="GAA5228262.1"/>
    </source>
</evidence>
<dbReference type="Gene3D" id="1.25.40.10">
    <property type="entry name" value="Tetratricopeptide repeat domain"/>
    <property type="match status" value="1"/>
</dbReference>
<dbReference type="RefSeq" id="WP_210099862.1">
    <property type="nucleotide sequence ID" value="NZ_BAABLK010000036.1"/>
</dbReference>
<dbReference type="InterPro" id="IPR024983">
    <property type="entry name" value="CHAT_dom"/>
</dbReference>
<organism evidence="2 3">
    <name type="scientific">Paeniglutamicibacter antarcticus</name>
    <dbReference type="NCBI Taxonomy" id="494023"/>
    <lineage>
        <taxon>Bacteria</taxon>
        <taxon>Bacillati</taxon>
        <taxon>Actinomycetota</taxon>
        <taxon>Actinomycetes</taxon>
        <taxon>Micrococcales</taxon>
        <taxon>Micrococcaceae</taxon>
        <taxon>Paeniglutamicibacter</taxon>
    </lineage>
</organism>
<accession>A0ABP9TR92</accession>
<dbReference type="SUPFAM" id="SSF48452">
    <property type="entry name" value="TPR-like"/>
    <property type="match status" value="1"/>
</dbReference>
<feature type="domain" description="CHAT" evidence="1">
    <location>
        <begin position="599"/>
        <end position="812"/>
    </location>
</feature>
<dbReference type="InterPro" id="IPR011990">
    <property type="entry name" value="TPR-like_helical_dom_sf"/>
</dbReference>
<keyword evidence="3" id="KW-1185">Reference proteome</keyword>
<gene>
    <name evidence="2" type="ORF">GCM10025778_27950</name>
</gene>
<comment type="caution">
    <text evidence="2">The sequence shown here is derived from an EMBL/GenBank/DDBJ whole genome shotgun (WGS) entry which is preliminary data.</text>
</comment>
<dbReference type="EMBL" id="BAABLK010000036">
    <property type="protein sequence ID" value="GAA5228262.1"/>
    <property type="molecule type" value="Genomic_DNA"/>
</dbReference>
<dbReference type="Proteomes" id="UP001501257">
    <property type="component" value="Unassembled WGS sequence"/>
</dbReference>
<sequence>MPSADHLDAAANAYRQARMAIAAYRLTEARQRLDEARWQLGRAPEADGFELGLRISLTGSWLTFDDRGLSAAHEEIETVLSKAVAAGREDIRALAHLQAGVLEARAGNFEDALGQLRSAARFSSALTREDRVRLLLNKGTIGSRTGALAEAAEDLGSAAELGRETPAYRFMALHNLGFVQYLRGDLPGALGAMAEADALEIDVDRSVARHDRARVLLEAGLIEEAAELFEMAAHGLRLAGLAEEWAEARLDQARCAALAGRIQDAVRLAEEVIHDAAVRGEDTRAQEARTVRLEALLLGPGDPAAGLAAQAADLAADARAAERPWLADRASALELIAAARSPNAVPDPQVASCLRRMRSSPYLATRVLAILAQLSTATDPSSRGRLLRAAAADTAAVRAGMASLDLRTAVAIHLAPVVRVDLERAAQGGGWEALLATERWRAALGAVPSVVPATDASVAALFSDLRRHHEELRTADPVRAVELRTILGGVERALRELHWGHRARQEVGKPGRLTRASLGTASVLSYFWSKDTLHLVHVEPGSPARLLRLGKRAEISLAVEQTIADASAAGHAPPGALVAAVLSSLHASLESLDGLLLPRELGAGALVIVPSGELARLPWGMLPRLQERAVTLSRSVGTFTTGAVRLAGAPRVAVVAGPGLAQAAAECAAVAGSWVDAHTIEAEPVAVKAALASCDVVHIAAHGQHREDSPLFSSLWLHGGKLFAHELEHVGIRASLVVLSACGAGRGRLRPGDEALGLTSSLLAMGVRAVVAPLTDVPDALAARTMGRLHSRLAEGQDGAEALAAASDGLLERSFAWFGSSWRAGTKD</sequence>
<evidence type="ECO:0000313" key="3">
    <source>
        <dbReference type="Proteomes" id="UP001501257"/>
    </source>
</evidence>
<reference evidence="3" key="1">
    <citation type="journal article" date="2019" name="Int. J. Syst. Evol. Microbiol.">
        <title>The Global Catalogue of Microorganisms (GCM) 10K type strain sequencing project: providing services to taxonomists for standard genome sequencing and annotation.</title>
        <authorList>
            <consortium name="The Broad Institute Genomics Platform"/>
            <consortium name="The Broad Institute Genome Sequencing Center for Infectious Disease"/>
            <person name="Wu L."/>
            <person name="Ma J."/>
        </authorList>
    </citation>
    <scope>NUCLEOTIDE SEQUENCE [LARGE SCALE GENOMIC DNA]</scope>
    <source>
        <strain evidence="3">JCM 18952</strain>
    </source>
</reference>